<name>A0A4Y2K602_ARAVE</name>
<gene>
    <name evidence="2" type="ORF">AVEN_25081_1</name>
</gene>
<dbReference type="EMBL" id="BGPR01004263">
    <property type="protein sequence ID" value="GBM97741.1"/>
    <property type="molecule type" value="Genomic_DNA"/>
</dbReference>
<reference evidence="2 3" key="1">
    <citation type="journal article" date="2019" name="Sci. Rep.">
        <title>Orb-weaving spider Araneus ventricosus genome elucidates the spidroin gene catalogue.</title>
        <authorList>
            <person name="Kono N."/>
            <person name="Nakamura H."/>
            <person name="Ohtoshi R."/>
            <person name="Moran D.A.P."/>
            <person name="Shinohara A."/>
            <person name="Yoshida Y."/>
            <person name="Fujiwara M."/>
            <person name="Mori M."/>
            <person name="Tomita M."/>
            <person name="Arakawa K."/>
        </authorList>
    </citation>
    <scope>NUCLEOTIDE SEQUENCE [LARGE SCALE GENOMIC DNA]</scope>
</reference>
<feature type="region of interest" description="Disordered" evidence="1">
    <location>
        <begin position="52"/>
        <end position="81"/>
    </location>
</feature>
<dbReference type="AlphaFoldDB" id="A0A4Y2K602"/>
<feature type="compositionally biased region" description="Basic and acidic residues" evidence="1">
    <location>
        <begin position="58"/>
        <end position="72"/>
    </location>
</feature>
<sequence>MAILQVNGRLKDRQSGRALKRDVLRDRHITDTIMDFADHRHHLVHAGCRRHPNLADRGAQKARPEDERRNVGERSLLPVLR</sequence>
<dbReference type="Proteomes" id="UP000499080">
    <property type="component" value="Unassembled WGS sequence"/>
</dbReference>
<comment type="caution">
    <text evidence="2">The sequence shown here is derived from an EMBL/GenBank/DDBJ whole genome shotgun (WGS) entry which is preliminary data.</text>
</comment>
<evidence type="ECO:0000256" key="1">
    <source>
        <dbReference type="SAM" id="MobiDB-lite"/>
    </source>
</evidence>
<organism evidence="2 3">
    <name type="scientific">Araneus ventricosus</name>
    <name type="common">Orbweaver spider</name>
    <name type="synonym">Epeira ventricosa</name>
    <dbReference type="NCBI Taxonomy" id="182803"/>
    <lineage>
        <taxon>Eukaryota</taxon>
        <taxon>Metazoa</taxon>
        <taxon>Ecdysozoa</taxon>
        <taxon>Arthropoda</taxon>
        <taxon>Chelicerata</taxon>
        <taxon>Arachnida</taxon>
        <taxon>Araneae</taxon>
        <taxon>Araneomorphae</taxon>
        <taxon>Entelegynae</taxon>
        <taxon>Araneoidea</taxon>
        <taxon>Araneidae</taxon>
        <taxon>Araneus</taxon>
    </lineage>
</organism>
<accession>A0A4Y2K602</accession>
<proteinExistence type="predicted"/>
<evidence type="ECO:0000313" key="2">
    <source>
        <dbReference type="EMBL" id="GBM97741.1"/>
    </source>
</evidence>
<keyword evidence="3" id="KW-1185">Reference proteome</keyword>
<evidence type="ECO:0000313" key="3">
    <source>
        <dbReference type="Proteomes" id="UP000499080"/>
    </source>
</evidence>
<protein>
    <submittedName>
        <fullName evidence="2">Uncharacterized protein</fullName>
    </submittedName>
</protein>